<proteinExistence type="inferred from homology"/>
<keyword evidence="6" id="KW-1185">Reference proteome</keyword>
<dbReference type="PROSITE" id="PS00630">
    <property type="entry name" value="IMP_2"/>
    <property type="match status" value="1"/>
</dbReference>
<comment type="caution">
    <text evidence="5">The sequence shown here is derived from an EMBL/GenBank/DDBJ whole genome shotgun (WGS) entry which is preliminary data.</text>
</comment>
<evidence type="ECO:0000256" key="3">
    <source>
        <dbReference type="ARBA" id="ARBA00022842"/>
    </source>
</evidence>
<dbReference type="SUPFAM" id="SSF56655">
    <property type="entry name" value="Carbohydrate phosphatase"/>
    <property type="match status" value="1"/>
</dbReference>
<evidence type="ECO:0000256" key="2">
    <source>
        <dbReference type="ARBA" id="ARBA00022723"/>
    </source>
</evidence>
<dbReference type="RefSeq" id="WP_376886025.1">
    <property type="nucleotide sequence ID" value="NZ_JBHUNN010000002.1"/>
</dbReference>
<comment type="similarity">
    <text evidence="1">Belongs to the inositol monophosphatase superfamily.</text>
</comment>
<evidence type="ECO:0000256" key="4">
    <source>
        <dbReference type="PIRSR" id="PIRSR600760-2"/>
    </source>
</evidence>
<dbReference type="InterPro" id="IPR000760">
    <property type="entry name" value="Inositol_monophosphatase-like"/>
</dbReference>
<feature type="binding site" evidence="4">
    <location>
        <position position="149"/>
    </location>
    <ligand>
        <name>Mg(2+)</name>
        <dbReference type="ChEBI" id="CHEBI:18420"/>
        <label>1</label>
        <note>catalytic</note>
    </ligand>
</feature>
<dbReference type="GO" id="GO:0046854">
    <property type="term" value="P:phosphatidylinositol phosphate biosynthetic process"/>
    <property type="evidence" value="ECO:0007669"/>
    <property type="project" value="InterPro"/>
</dbReference>
<dbReference type="GO" id="GO:0046872">
    <property type="term" value="F:metal ion binding"/>
    <property type="evidence" value="ECO:0007669"/>
    <property type="project" value="UniProtKB-KW"/>
</dbReference>
<evidence type="ECO:0000256" key="1">
    <source>
        <dbReference type="ARBA" id="ARBA00009759"/>
    </source>
</evidence>
<dbReference type="InterPro" id="IPR020550">
    <property type="entry name" value="Inositol_monophosphatase_CS"/>
</dbReference>
<dbReference type="AlphaFoldDB" id="A0A4R2GXY7"/>
<feature type="binding site" evidence="4">
    <location>
        <position position="129"/>
    </location>
    <ligand>
        <name>Mg(2+)</name>
        <dbReference type="ChEBI" id="CHEBI:18420"/>
        <label>1</label>
        <note>catalytic</note>
    </ligand>
</feature>
<evidence type="ECO:0000313" key="5">
    <source>
        <dbReference type="EMBL" id="TCO16119.1"/>
    </source>
</evidence>
<keyword evidence="2 4" id="KW-0479">Metal-binding</keyword>
<dbReference type="Gene3D" id="3.40.190.80">
    <property type="match status" value="1"/>
</dbReference>
<organism evidence="5 6">
    <name type="scientific">Camelimonas lactis</name>
    <dbReference type="NCBI Taxonomy" id="659006"/>
    <lineage>
        <taxon>Bacteria</taxon>
        <taxon>Pseudomonadati</taxon>
        <taxon>Pseudomonadota</taxon>
        <taxon>Alphaproteobacteria</taxon>
        <taxon>Hyphomicrobiales</taxon>
        <taxon>Chelatococcaceae</taxon>
        <taxon>Camelimonas</taxon>
    </lineage>
</organism>
<comment type="cofactor">
    <cofactor evidence="4">
        <name>Mg(2+)</name>
        <dbReference type="ChEBI" id="CHEBI:18420"/>
    </cofactor>
</comment>
<feature type="binding site" evidence="4">
    <location>
        <position position="267"/>
    </location>
    <ligand>
        <name>Mg(2+)</name>
        <dbReference type="ChEBI" id="CHEBI:18420"/>
        <label>1</label>
        <note>catalytic</note>
    </ligand>
</feature>
<dbReference type="Pfam" id="PF00459">
    <property type="entry name" value="Inositol_P"/>
    <property type="match status" value="1"/>
</dbReference>
<name>A0A4R2GXY7_9HYPH</name>
<evidence type="ECO:0000313" key="6">
    <source>
        <dbReference type="Proteomes" id="UP000294881"/>
    </source>
</evidence>
<sequence>MEPDAVELNRRLFHPVDLARFPVAERRSLRWSTRQGARPISARIPPARTSSAGTAGSGADALALREIMRQAAIAGGDIAMASFRPGQQTSARVRYKTGNSPVSDADEAVDAFLKETLTAALPSAGWLSEETRDDRARLDHDLCWVVDPIDGTRAYCAGDSNWTVAIALVEKGRPLAGVVHAPALGEHYSAVRGAGAEMNGAPILASPREQARGARVAGPGPMVDKLEHYTGALTKMPRLPSLALRLARVASNDLDIALVSAHARDWDIAAADLLIEEAGGLLTGLDGFRPVYNLRDPQHETLISSGAPLHGEVLEGVQDFMRRNGWT</sequence>
<dbReference type="PRINTS" id="PR00377">
    <property type="entry name" value="IMPHPHTASES"/>
</dbReference>
<dbReference type="EMBL" id="SLWL01000001">
    <property type="protein sequence ID" value="TCO16119.1"/>
    <property type="molecule type" value="Genomic_DNA"/>
</dbReference>
<accession>A0A4R2GXY7</accession>
<dbReference type="GO" id="GO:0006020">
    <property type="term" value="P:inositol metabolic process"/>
    <property type="evidence" value="ECO:0007669"/>
    <property type="project" value="TreeGrafter"/>
</dbReference>
<protein>
    <submittedName>
        <fullName evidence="5">Myo-inositol-1(Or 4)-monophosphatase</fullName>
    </submittedName>
</protein>
<dbReference type="GO" id="GO:0008934">
    <property type="term" value="F:inositol monophosphate 1-phosphatase activity"/>
    <property type="evidence" value="ECO:0007669"/>
    <property type="project" value="TreeGrafter"/>
</dbReference>
<dbReference type="Proteomes" id="UP000294881">
    <property type="component" value="Unassembled WGS sequence"/>
</dbReference>
<dbReference type="CDD" id="cd01638">
    <property type="entry name" value="CysQ"/>
    <property type="match status" value="1"/>
</dbReference>
<keyword evidence="3 4" id="KW-0460">Magnesium</keyword>
<dbReference type="PANTHER" id="PTHR20854">
    <property type="entry name" value="INOSITOL MONOPHOSPHATASE"/>
    <property type="match status" value="1"/>
</dbReference>
<dbReference type="PANTHER" id="PTHR20854:SF4">
    <property type="entry name" value="INOSITOL-1-MONOPHOSPHATASE-RELATED"/>
    <property type="match status" value="1"/>
</dbReference>
<gene>
    <name evidence="5" type="ORF">EV666_101370</name>
</gene>
<dbReference type="Gene3D" id="3.30.540.10">
    <property type="entry name" value="Fructose-1,6-Bisphosphatase, subunit A, domain 1"/>
    <property type="match status" value="1"/>
</dbReference>
<feature type="binding site" evidence="4">
    <location>
        <position position="150"/>
    </location>
    <ligand>
        <name>Mg(2+)</name>
        <dbReference type="ChEBI" id="CHEBI:18420"/>
        <label>1</label>
        <note>catalytic</note>
    </ligand>
</feature>
<feature type="binding site" evidence="4">
    <location>
        <position position="147"/>
    </location>
    <ligand>
        <name>Mg(2+)</name>
        <dbReference type="ChEBI" id="CHEBI:18420"/>
        <label>1</label>
        <note>catalytic</note>
    </ligand>
</feature>
<reference evidence="5 6" key="1">
    <citation type="submission" date="2019-03" db="EMBL/GenBank/DDBJ databases">
        <title>Genomic Encyclopedia of Type Strains, Phase IV (KMG-IV): sequencing the most valuable type-strain genomes for metagenomic binning, comparative biology and taxonomic classification.</title>
        <authorList>
            <person name="Goeker M."/>
        </authorList>
    </citation>
    <scope>NUCLEOTIDE SEQUENCE [LARGE SCALE GENOMIC DNA]</scope>
    <source>
        <strain evidence="5 6">DSM 22958</strain>
    </source>
</reference>
<dbReference type="GO" id="GO:0007165">
    <property type="term" value="P:signal transduction"/>
    <property type="evidence" value="ECO:0007669"/>
    <property type="project" value="TreeGrafter"/>
</dbReference>